<dbReference type="Proteomes" id="UP000676386">
    <property type="component" value="Unassembled WGS sequence"/>
</dbReference>
<dbReference type="InterPro" id="IPR023809">
    <property type="entry name" value="Thiopep_bacteriocin_synth_dom"/>
</dbReference>
<dbReference type="Pfam" id="PF04738">
    <property type="entry name" value="Lant_dehydr_N"/>
    <property type="match status" value="1"/>
</dbReference>
<gene>
    <name evidence="3" type="ORF">KE626_00260</name>
</gene>
<keyword evidence="4" id="KW-1185">Reference proteome</keyword>
<dbReference type="RefSeq" id="WP_211970750.1">
    <property type="nucleotide sequence ID" value="NZ_CBFHAM010000066.1"/>
</dbReference>
<evidence type="ECO:0000313" key="4">
    <source>
        <dbReference type="Proteomes" id="UP000676386"/>
    </source>
</evidence>
<evidence type="ECO:0000259" key="1">
    <source>
        <dbReference type="Pfam" id="PF04738"/>
    </source>
</evidence>
<dbReference type="NCBIfam" id="TIGR03891">
    <property type="entry name" value="thiopep_ocin"/>
    <property type="match status" value="1"/>
</dbReference>
<dbReference type="Pfam" id="PF14028">
    <property type="entry name" value="Lant_dehydr_C"/>
    <property type="match status" value="1"/>
</dbReference>
<feature type="domain" description="Thiopeptide-type bacteriocin biosynthesis" evidence="2">
    <location>
        <begin position="780"/>
        <end position="1041"/>
    </location>
</feature>
<sequence length="1055" mass="120913">MSTGSNIERFDTVVLRSPLYTLGAYQRIPDNATEVSNFVKELFTDKLFAAAVFLASPALYYEWERSYSVVFADEKLDKLNKSILKYFIRASTNCVPFGLFASYSVIDKNRADLANDKKAPFTIITGIDTQVLMLLIGDLNAYDPVKSMLKYFKNNTTYLMGDTCRFVEADISGRAESRNYTLASVELDQVLELILSAAEDGTTIHELTALLVDSVEDLSNEQATAYIEELINAHILVSNLDLCLNGQAPLDQMISFLKPHMNMWAGDVYLERIFSLLTTLAEKLRGLTWDQITESGIATIEDIIQHIKALHADSDEKSALSINLKNEYPAGEMDGDDDKDQILTAIRVLSMFTTRNPHKHLTSYYNMDNFKRAFLARYGEGKEIPLLVALDSECGVGYIQNNKDIATFSDLLDGFPLPVASTQFTSIYSDRQADKFWMEVFLKAIRDNSFCVDLQQEDLSKFEDRKSLLAGTFPVMYSKSGDKIFIFSAGGASATHYIGRFTNGDNELASFANNIADAEQEIFSGNITAEVMHLPTNKAGNVSIRNINRPYELNIMGSHPNRGKMIEPGDIMISVSDDRIHLRSKQFNKEIIPFLSCAQNFHRDTLPYYHLMCDLQSQYRPNLLSLDYSSLIRDTFDFIPRIVYGNKLILAHATWNIKGKDLNDLRDEKGAFITEKLASFRQKNSIPRYVNLVENGNVTLLLDLDNDYLLSILSDKISREKINMITISECFYDLDRDKACYANEYIMSFTTAAKYPTGSLLDKCTSSSSVREKFIPGDEWLYYKIYTGINTADKLLVSGIKRIVDELLREELIDEWFFIRYNDPDFHLRVRFHLAGNAAKDHVINIVIEHIQYYIDNHYVWKIELATYERELNRYGEGNIPLSESLFYYDSKLSVELLQELKEDGREDHLWMYCLKRIDEYLNLFAFSVIDRLRFTENIFSAFSDEFNLDKDGKKSIADKFRQHSKALDGFLQKGDSKYDKLISAERKIRENIILEMLACIPKEEIENFVASHIHMHVNRLMKSRPRLHEMVLYGILVKIYRKEVGMNKYNVSLI</sequence>
<proteinExistence type="predicted"/>
<accession>A0ABS5IS05</accession>
<organism evidence="3 4">
    <name type="scientific">Chitinophaga hostae</name>
    <dbReference type="NCBI Taxonomy" id="2831022"/>
    <lineage>
        <taxon>Bacteria</taxon>
        <taxon>Pseudomonadati</taxon>
        <taxon>Bacteroidota</taxon>
        <taxon>Chitinophagia</taxon>
        <taxon>Chitinophagales</taxon>
        <taxon>Chitinophagaceae</taxon>
        <taxon>Chitinophaga</taxon>
    </lineage>
</organism>
<dbReference type="EMBL" id="JAGTXB010000001">
    <property type="protein sequence ID" value="MBS0025729.1"/>
    <property type="molecule type" value="Genomic_DNA"/>
</dbReference>
<protein>
    <submittedName>
        <fullName evidence="3">Lantibiotic dehydratase</fullName>
    </submittedName>
</protein>
<reference evidence="3 4" key="1">
    <citation type="submission" date="2021-04" db="EMBL/GenBank/DDBJ databases">
        <title>Chitinophaga sp. nov., isolated from the rhizosphere soil.</title>
        <authorList>
            <person name="He S."/>
        </authorList>
    </citation>
    <scope>NUCLEOTIDE SEQUENCE [LARGE SCALE GENOMIC DNA]</scope>
    <source>
        <strain evidence="3 4">2R12</strain>
    </source>
</reference>
<name>A0ABS5IS05_9BACT</name>
<feature type="domain" description="Lantibiotic dehydratase N-terminal" evidence="1">
    <location>
        <begin position="45"/>
        <end position="712"/>
    </location>
</feature>
<evidence type="ECO:0000313" key="3">
    <source>
        <dbReference type="EMBL" id="MBS0025729.1"/>
    </source>
</evidence>
<evidence type="ECO:0000259" key="2">
    <source>
        <dbReference type="Pfam" id="PF14028"/>
    </source>
</evidence>
<comment type="caution">
    <text evidence="3">The sequence shown here is derived from an EMBL/GenBank/DDBJ whole genome shotgun (WGS) entry which is preliminary data.</text>
</comment>
<dbReference type="InterPro" id="IPR006827">
    <property type="entry name" value="Lant_deHydtase_N"/>
</dbReference>